<evidence type="ECO:0000313" key="3">
    <source>
        <dbReference type="Proteomes" id="UP000823561"/>
    </source>
</evidence>
<organism evidence="2 3">
    <name type="scientific">Alosa alosa</name>
    <name type="common">allis shad</name>
    <dbReference type="NCBI Taxonomy" id="278164"/>
    <lineage>
        <taxon>Eukaryota</taxon>
        <taxon>Metazoa</taxon>
        <taxon>Chordata</taxon>
        <taxon>Craniata</taxon>
        <taxon>Vertebrata</taxon>
        <taxon>Euteleostomi</taxon>
        <taxon>Actinopterygii</taxon>
        <taxon>Neopterygii</taxon>
        <taxon>Teleostei</taxon>
        <taxon>Clupei</taxon>
        <taxon>Clupeiformes</taxon>
        <taxon>Clupeoidei</taxon>
        <taxon>Clupeidae</taxon>
        <taxon>Alosa</taxon>
    </lineage>
</organism>
<comment type="caution">
    <text evidence="2">The sequence shown here is derived from an EMBL/GenBank/DDBJ whole genome shotgun (WGS) entry which is preliminary data.</text>
</comment>
<protein>
    <submittedName>
        <fullName evidence="2">Uncharacterized protein</fullName>
    </submittedName>
</protein>
<feature type="compositionally biased region" description="Polar residues" evidence="1">
    <location>
        <begin position="54"/>
        <end position="65"/>
    </location>
</feature>
<evidence type="ECO:0000256" key="1">
    <source>
        <dbReference type="SAM" id="MobiDB-lite"/>
    </source>
</evidence>
<dbReference type="EMBL" id="JADWDJ010000012">
    <property type="protein sequence ID" value="KAG5272104.1"/>
    <property type="molecule type" value="Genomic_DNA"/>
</dbReference>
<reference evidence="2" key="1">
    <citation type="submission" date="2020-10" db="EMBL/GenBank/DDBJ databases">
        <title>Chromosome-scale genome assembly of the Allis shad, Alosa alosa.</title>
        <authorList>
            <person name="Margot Z."/>
            <person name="Christophe K."/>
            <person name="Cabau C."/>
            <person name="Louis A."/>
            <person name="Berthelot C."/>
            <person name="Parey E."/>
            <person name="Roest Crollius H."/>
            <person name="Montfort J."/>
            <person name="Robinson-Rechavi M."/>
            <person name="Bucao C."/>
            <person name="Bouchez O."/>
            <person name="Gislard M."/>
            <person name="Lluch J."/>
            <person name="Milhes M."/>
            <person name="Lampietro C."/>
            <person name="Lopez Roques C."/>
            <person name="Donnadieu C."/>
            <person name="Braasch I."/>
            <person name="Desvignes T."/>
            <person name="Postlethwait J."/>
            <person name="Bobe J."/>
            <person name="Guiguen Y."/>
        </authorList>
    </citation>
    <scope>NUCLEOTIDE SEQUENCE</scope>
    <source>
        <strain evidence="2">M-15738</strain>
        <tissue evidence="2">Blood</tissue>
    </source>
</reference>
<dbReference type="AlphaFoldDB" id="A0AAV6GAD7"/>
<gene>
    <name evidence="2" type="ORF">AALO_G00161700</name>
</gene>
<keyword evidence="3" id="KW-1185">Reference proteome</keyword>
<feature type="region of interest" description="Disordered" evidence="1">
    <location>
        <begin position="33"/>
        <end position="76"/>
    </location>
</feature>
<sequence length="76" mass="8020">MAVAPSMVLAAVVTPTQRKGSLQEGILHTRARAFSRPSHTSVTSEKKLPPRSAMVNSRVESSSVSCGGVAQRQPFG</sequence>
<accession>A0AAV6GAD7</accession>
<evidence type="ECO:0000313" key="2">
    <source>
        <dbReference type="EMBL" id="KAG5272104.1"/>
    </source>
</evidence>
<proteinExistence type="predicted"/>
<name>A0AAV6GAD7_9TELE</name>
<dbReference type="Proteomes" id="UP000823561">
    <property type="component" value="Chromosome 12"/>
</dbReference>